<gene>
    <name evidence="1" type="ORF">WDS16_09185</name>
</gene>
<organism evidence="1 2">
    <name type="scientific">Rhodococcus sovatensis</name>
    <dbReference type="NCBI Taxonomy" id="1805840"/>
    <lineage>
        <taxon>Bacteria</taxon>
        <taxon>Bacillati</taxon>
        <taxon>Actinomycetota</taxon>
        <taxon>Actinomycetes</taxon>
        <taxon>Mycobacteriales</taxon>
        <taxon>Nocardiaceae</taxon>
        <taxon>Rhodococcus</taxon>
    </lineage>
</organism>
<evidence type="ECO:0000313" key="1">
    <source>
        <dbReference type="EMBL" id="WXG70643.1"/>
    </source>
</evidence>
<dbReference type="Pfam" id="PF04978">
    <property type="entry name" value="MST"/>
    <property type="match status" value="1"/>
</dbReference>
<accession>A0ABZ2PTT4</accession>
<dbReference type="EMBL" id="CP147846">
    <property type="protein sequence ID" value="WXG70643.1"/>
    <property type="molecule type" value="Genomic_DNA"/>
</dbReference>
<name>A0ABZ2PTT4_9NOCA</name>
<reference evidence="1 2" key="1">
    <citation type="submission" date="2024-03" db="EMBL/GenBank/DDBJ databases">
        <title>Natural products discovery in diverse microorganisms through a two-stage MS feature dereplication strategy.</title>
        <authorList>
            <person name="Zhang R."/>
        </authorList>
    </citation>
    <scope>NUCLEOTIDE SEQUENCE [LARGE SCALE GENOMIC DNA]</scope>
    <source>
        <strain evidence="1 2">18930</strain>
    </source>
</reference>
<sequence length="172" mass="18745">MTAGFDSERPLTGGERVLLENTLDLHRAELVKAVDGLSDAEARQKLVPSLTTPISLLKHCAVAERIWFQRTLAGIGAEDCNGFAVTGGDASFHVTEDELLVDVIAEFDSACDVSRRIAAKYVLDDTGHHRIFGTVSLRFIYLFMIAELARHAGHADILVEQIEVRSGGRAAQ</sequence>
<protein>
    <submittedName>
        <fullName evidence="1">DinB family protein</fullName>
    </submittedName>
</protein>
<dbReference type="SUPFAM" id="SSF109854">
    <property type="entry name" value="DinB/YfiT-like putative metalloenzymes"/>
    <property type="match status" value="1"/>
</dbReference>
<evidence type="ECO:0000313" key="2">
    <source>
        <dbReference type="Proteomes" id="UP001432000"/>
    </source>
</evidence>
<proteinExistence type="predicted"/>
<dbReference type="RefSeq" id="WP_338892183.1">
    <property type="nucleotide sequence ID" value="NZ_CP147846.1"/>
</dbReference>
<keyword evidence="2" id="KW-1185">Reference proteome</keyword>
<dbReference type="Proteomes" id="UP001432000">
    <property type="component" value="Chromosome"/>
</dbReference>
<dbReference type="Gene3D" id="1.20.120.450">
    <property type="entry name" value="dinb family like domain"/>
    <property type="match status" value="1"/>
</dbReference>
<dbReference type="InterPro" id="IPR007061">
    <property type="entry name" value="MST-like"/>
</dbReference>
<dbReference type="InterPro" id="IPR034660">
    <property type="entry name" value="DinB/YfiT-like"/>
</dbReference>